<dbReference type="GO" id="GO:0006109">
    <property type="term" value="P:regulation of carbohydrate metabolic process"/>
    <property type="evidence" value="ECO:0007669"/>
    <property type="project" value="InterPro"/>
</dbReference>
<keyword evidence="2" id="KW-0418">Kinase</keyword>
<dbReference type="SUPFAM" id="SSF53795">
    <property type="entry name" value="PEP carboxykinase-like"/>
    <property type="match status" value="1"/>
</dbReference>
<proteinExistence type="predicted"/>
<dbReference type="RefSeq" id="WP_183857340.1">
    <property type="nucleotide sequence ID" value="NZ_JACHOO010000006.1"/>
</dbReference>
<dbReference type="AlphaFoldDB" id="A0A7W9FNP5"/>
<protein>
    <submittedName>
        <fullName evidence="2">Serine kinase of HPr protein (Carbohydrate metabolism regulator)</fullName>
    </submittedName>
</protein>
<dbReference type="InterPro" id="IPR011104">
    <property type="entry name" value="Hpr_kin/Pase_C"/>
</dbReference>
<evidence type="ECO:0000259" key="1">
    <source>
        <dbReference type="Pfam" id="PF07475"/>
    </source>
</evidence>
<keyword evidence="2" id="KW-0808">Transferase</keyword>
<evidence type="ECO:0000313" key="2">
    <source>
        <dbReference type="EMBL" id="MBB5754019.1"/>
    </source>
</evidence>
<accession>A0A7W9FNP5</accession>
<gene>
    <name evidence="2" type="ORF">GGQ63_003094</name>
</gene>
<comment type="caution">
    <text evidence="2">The sequence shown here is derived from an EMBL/GenBank/DDBJ whole genome shotgun (WGS) entry which is preliminary data.</text>
</comment>
<dbReference type="GO" id="GO:0000155">
    <property type="term" value="F:phosphorelay sensor kinase activity"/>
    <property type="evidence" value="ECO:0007669"/>
    <property type="project" value="InterPro"/>
</dbReference>
<sequence length="155" mass="16027">MTPPPAPPGGIHGGAVAIGGRGVLVRGASGSGKSALLLSLLLSDLGTVRLVADDRVLLTAEGGRLIARPAEGLEGLIEVRGQGLLAWPTEPQVAIVLCVDLVAPGESARMPERAELETRIEGVLLHRFALPAGQPDGAVRVRAALESWARDFHKG</sequence>
<keyword evidence="3" id="KW-1185">Reference proteome</keyword>
<evidence type="ECO:0000313" key="3">
    <source>
        <dbReference type="Proteomes" id="UP000523821"/>
    </source>
</evidence>
<dbReference type="Gene3D" id="3.40.50.300">
    <property type="entry name" value="P-loop containing nucleotide triphosphate hydrolases"/>
    <property type="match status" value="1"/>
</dbReference>
<dbReference type="EMBL" id="JACHOO010000006">
    <property type="protein sequence ID" value="MBB5754019.1"/>
    <property type="molecule type" value="Genomic_DNA"/>
</dbReference>
<reference evidence="2 3" key="1">
    <citation type="submission" date="2020-08" db="EMBL/GenBank/DDBJ databases">
        <title>Genomic Encyclopedia of Type Strains, Phase IV (KMG-IV): sequencing the most valuable type-strain genomes for metagenomic binning, comparative biology and taxonomic classification.</title>
        <authorList>
            <person name="Goeker M."/>
        </authorList>
    </citation>
    <scope>NUCLEOTIDE SEQUENCE [LARGE SCALE GENOMIC DNA]</scope>
    <source>
        <strain evidence="2 3">DSM 16268</strain>
    </source>
</reference>
<dbReference type="Proteomes" id="UP000523821">
    <property type="component" value="Unassembled WGS sequence"/>
</dbReference>
<dbReference type="GO" id="GO:0005524">
    <property type="term" value="F:ATP binding"/>
    <property type="evidence" value="ECO:0007669"/>
    <property type="project" value="InterPro"/>
</dbReference>
<dbReference type="InterPro" id="IPR027417">
    <property type="entry name" value="P-loop_NTPase"/>
</dbReference>
<name>A0A7W9FNP5_9HYPH</name>
<feature type="domain" description="HPr kinase/phosphorylase C-terminal" evidence="1">
    <location>
        <begin position="11"/>
        <end position="85"/>
    </location>
</feature>
<organism evidence="2 3">
    <name type="scientific">Prosthecomicrobium pneumaticum</name>
    <dbReference type="NCBI Taxonomy" id="81895"/>
    <lineage>
        <taxon>Bacteria</taxon>
        <taxon>Pseudomonadati</taxon>
        <taxon>Pseudomonadota</taxon>
        <taxon>Alphaproteobacteria</taxon>
        <taxon>Hyphomicrobiales</taxon>
        <taxon>Kaistiaceae</taxon>
        <taxon>Prosthecomicrobium</taxon>
    </lineage>
</organism>
<dbReference type="Pfam" id="PF07475">
    <property type="entry name" value="Hpr_kinase_C"/>
    <property type="match status" value="1"/>
</dbReference>